<name>A0A1G6GHH6_9BACI</name>
<keyword evidence="8" id="KW-1185">Reference proteome</keyword>
<dbReference type="Proteomes" id="UP000242662">
    <property type="component" value="Unassembled WGS sequence"/>
</dbReference>
<dbReference type="EMBL" id="FMYM01000001">
    <property type="protein sequence ID" value="SDB81349.1"/>
    <property type="molecule type" value="Genomic_DNA"/>
</dbReference>
<evidence type="ECO:0000256" key="3">
    <source>
        <dbReference type="ARBA" id="ARBA00022692"/>
    </source>
</evidence>
<gene>
    <name evidence="7" type="ORF">SAMN05421737_10156</name>
</gene>
<feature type="transmembrane region" description="Helical" evidence="6">
    <location>
        <begin position="181"/>
        <end position="203"/>
    </location>
</feature>
<feature type="transmembrane region" description="Helical" evidence="6">
    <location>
        <begin position="106"/>
        <end position="124"/>
    </location>
</feature>
<feature type="transmembrane region" description="Helical" evidence="6">
    <location>
        <begin position="81"/>
        <end position="100"/>
    </location>
</feature>
<evidence type="ECO:0000313" key="7">
    <source>
        <dbReference type="EMBL" id="SDB81349.1"/>
    </source>
</evidence>
<dbReference type="GO" id="GO:0005886">
    <property type="term" value="C:plasma membrane"/>
    <property type="evidence" value="ECO:0007669"/>
    <property type="project" value="UniProtKB-SubCell"/>
</dbReference>
<comment type="subcellular location">
    <subcellularLocation>
        <location evidence="6">Cell membrane</location>
        <topology evidence="6">Multi-pass membrane protein</topology>
    </subcellularLocation>
    <subcellularLocation>
        <location evidence="1">Membrane</location>
        <topology evidence="1">Multi-pass membrane protein</topology>
    </subcellularLocation>
</comment>
<dbReference type="AlphaFoldDB" id="A0A1G6GHH6"/>
<keyword evidence="3 6" id="KW-0812">Transmembrane</keyword>
<feature type="transmembrane region" description="Helical" evidence="6">
    <location>
        <begin position="235"/>
        <end position="255"/>
    </location>
</feature>
<dbReference type="STRING" id="1464122.SAMN05421737_10156"/>
<dbReference type="PANTHER" id="PTHR43701">
    <property type="entry name" value="MEMBRANE TRANSPORTER PROTEIN MJ0441-RELATED"/>
    <property type="match status" value="1"/>
</dbReference>
<proteinExistence type="inferred from homology"/>
<evidence type="ECO:0000256" key="1">
    <source>
        <dbReference type="ARBA" id="ARBA00004141"/>
    </source>
</evidence>
<keyword evidence="6" id="KW-1003">Cell membrane</keyword>
<keyword evidence="5 6" id="KW-0472">Membrane</keyword>
<dbReference type="PANTHER" id="PTHR43701:SF2">
    <property type="entry name" value="MEMBRANE TRANSPORTER PROTEIN YJNA-RELATED"/>
    <property type="match status" value="1"/>
</dbReference>
<evidence type="ECO:0000256" key="5">
    <source>
        <dbReference type="ARBA" id="ARBA00023136"/>
    </source>
</evidence>
<organism evidence="7 8">
    <name type="scientific">Shouchella lonarensis</name>
    <dbReference type="NCBI Taxonomy" id="1464122"/>
    <lineage>
        <taxon>Bacteria</taxon>
        <taxon>Bacillati</taxon>
        <taxon>Bacillota</taxon>
        <taxon>Bacilli</taxon>
        <taxon>Bacillales</taxon>
        <taxon>Bacillaceae</taxon>
        <taxon>Shouchella</taxon>
    </lineage>
</organism>
<accession>A0A1G6GHH6</accession>
<reference evidence="8" key="1">
    <citation type="submission" date="2016-09" db="EMBL/GenBank/DDBJ databases">
        <authorList>
            <person name="Varghese N."/>
            <person name="Submissions S."/>
        </authorList>
    </citation>
    <scope>NUCLEOTIDE SEQUENCE [LARGE SCALE GENOMIC DNA]</scope>
    <source>
        <strain evidence="8">25nlg</strain>
    </source>
</reference>
<evidence type="ECO:0000256" key="6">
    <source>
        <dbReference type="RuleBase" id="RU363041"/>
    </source>
</evidence>
<evidence type="ECO:0000256" key="4">
    <source>
        <dbReference type="ARBA" id="ARBA00022989"/>
    </source>
</evidence>
<comment type="similarity">
    <text evidence="2 6">Belongs to the 4-toluene sulfonate uptake permease (TSUP) (TC 2.A.102) family.</text>
</comment>
<dbReference type="OrthoDB" id="9780109at2"/>
<evidence type="ECO:0000256" key="2">
    <source>
        <dbReference type="ARBA" id="ARBA00009142"/>
    </source>
</evidence>
<evidence type="ECO:0000313" key="8">
    <source>
        <dbReference type="Proteomes" id="UP000242662"/>
    </source>
</evidence>
<keyword evidence="4 6" id="KW-1133">Transmembrane helix</keyword>
<feature type="transmembrane region" description="Helical" evidence="6">
    <location>
        <begin position="145"/>
        <end position="175"/>
    </location>
</feature>
<dbReference type="InterPro" id="IPR051598">
    <property type="entry name" value="TSUP/Inactive_protease-like"/>
</dbReference>
<dbReference type="InterPro" id="IPR002781">
    <property type="entry name" value="TM_pro_TauE-like"/>
</dbReference>
<sequence length="259" mass="28349">MIFFLLVLLGFVSATFGSLLGLGGGVLLVPVLLFLTTAIPSVPVISPQEAAGTSLFVMIFTGLSAVRAYWKQKQLDIRRALLFLTGIIPGTLIGTSTSSIVQTNDFMLYFGFLMLVITGCLWLRQNTKPMETEKKNKRVLMISTAVLVGMVVGFLSGLFGIGGGSLMIPILLVWFRFPVKVVVPMAMFIVLFSSLVGASAHFVAGHIHWWYALALIPGAWFGGKCGAWLNHRVKSRFLLVIMKIVFVLLALMLIYQGLF</sequence>
<dbReference type="Pfam" id="PF01925">
    <property type="entry name" value="TauE"/>
    <property type="match status" value="1"/>
</dbReference>
<protein>
    <recommendedName>
        <fullName evidence="6">Probable membrane transporter protein</fullName>
    </recommendedName>
</protein>
<feature type="transmembrane region" description="Helical" evidence="6">
    <location>
        <begin position="50"/>
        <end position="69"/>
    </location>
</feature>